<dbReference type="Proteomes" id="UP001152320">
    <property type="component" value="Chromosome 18"/>
</dbReference>
<gene>
    <name evidence="2" type="ORF">HOLleu_35305</name>
</gene>
<dbReference type="EMBL" id="JAIZAY010000018">
    <property type="protein sequence ID" value="KAJ8025177.1"/>
    <property type="molecule type" value="Genomic_DNA"/>
</dbReference>
<dbReference type="AlphaFoldDB" id="A0A9Q0YMM7"/>
<organism evidence="2 3">
    <name type="scientific">Holothuria leucospilota</name>
    <name type="common">Black long sea cucumber</name>
    <name type="synonym">Mertensiothuria leucospilota</name>
    <dbReference type="NCBI Taxonomy" id="206669"/>
    <lineage>
        <taxon>Eukaryota</taxon>
        <taxon>Metazoa</taxon>
        <taxon>Echinodermata</taxon>
        <taxon>Eleutherozoa</taxon>
        <taxon>Echinozoa</taxon>
        <taxon>Holothuroidea</taxon>
        <taxon>Aspidochirotacea</taxon>
        <taxon>Aspidochirotida</taxon>
        <taxon>Holothuriidae</taxon>
        <taxon>Holothuria</taxon>
    </lineage>
</organism>
<keyword evidence="1" id="KW-1133">Transmembrane helix</keyword>
<name>A0A9Q0YMM7_HOLLE</name>
<keyword evidence="3" id="KW-1185">Reference proteome</keyword>
<comment type="caution">
    <text evidence="2">The sequence shown here is derived from an EMBL/GenBank/DDBJ whole genome shotgun (WGS) entry which is preliminary data.</text>
</comment>
<feature type="transmembrane region" description="Helical" evidence="1">
    <location>
        <begin position="523"/>
        <end position="546"/>
    </location>
</feature>
<feature type="transmembrane region" description="Helical" evidence="1">
    <location>
        <begin position="12"/>
        <end position="30"/>
    </location>
</feature>
<keyword evidence="1" id="KW-0472">Membrane</keyword>
<proteinExistence type="predicted"/>
<sequence>MAASLEEKTSPFGIVLYVLTFLAIYSVDLCNSEENFTDDENNYRFQSLFRTLLTDLHGYETNIHRCMFLANRSQNSQCLNSQVDSQTYFIFPTVSKALESKCASEDIYSCMQSDSFVKGVVGIMEEDIAKTVNDVCCFLAQCQNCEIRISEIENNHATVPTKQMVSNGDCYEGCINCSHSLGINGTKIFRRINILQNMTCTNKTFNNFPCTELNIIALNMLSTLTNSKLLEDAKDMIKHCNPGFFEDPARTLSAMIKTPTDDEISNVKNFFSSDTVAPQAIHLQPTVQKGPGKVIGIVFLFVVVIASLVITGWLIRTRIFNSHSRTTNFSNVLYSRIDYDHENLDDYSDDDDDKGELSMFGCSDVAMGAFCAAPIKSLTSRILTGKIPYMKLPIQNGPPTGAFLWGICLDTPLLITKIGDKRSKLIRQEVMYNMTCTKEIFANFPCTQLNVIAVNILSSSSSSVKLLEDAKNILKQCNPGFYDDPSRTFSALFASFSDEELYEVEIFFTENVTTKTRPGLGKVIGMIVFVAIVTMCIVVIGWFCWFKRIRRQVQMNTVSRVAYSVLTPKGAELNDDGGTEDNKDTFFT</sequence>
<keyword evidence="1" id="KW-0812">Transmembrane</keyword>
<accession>A0A9Q0YMM7</accession>
<evidence type="ECO:0000313" key="3">
    <source>
        <dbReference type="Proteomes" id="UP001152320"/>
    </source>
</evidence>
<evidence type="ECO:0000256" key="1">
    <source>
        <dbReference type="SAM" id="Phobius"/>
    </source>
</evidence>
<protein>
    <submittedName>
        <fullName evidence="2">Uncharacterized protein</fullName>
    </submittedName>
</protein>
<reference evidence="2" key="1">
    <citation type="submission" date="2021-10" db="EMBL/GenBank/DDBJ databases">
        <title>Tropical sea cucumber genome reveals ecological adaptation and Cuvierian tubules defense mechanism.</title>
        <authorList>
            <person name="Chen T."/>
        </authorList>
    </citation>
    <scope>NUCLEOTIDE SEQUENCE</scope>
    <source>
        <strain evidence="2">Nanhai2018</strain>
        <tissue evidence="2">Muscle</tissue>
    </source>
</reference>
<feature type="transmembrane region" description="Helical" evidence="1">
    <location>
        <begin position="294"/>
        <end position="315"/>
    </location>
</feature>
<evidence type="ECO:0000313" key="2">
    <source>
        <dbReference type="EMBL" id="KAJ8025177.1"/>
    </source>
</evidence>